<organism evidence="1 2">
    <name type="scientific">Escherichia phage phi G17</name>
    <dbReference type="NCBI Taxonomy" id="2234086"/>
    <lineage>
        <taxon>Viruses</taxon>
        <taxon>Duplodnaviria</taxon>
        <taxon>Heunggongvirae</taxon>
        <taxon>Uroviricota</taxon>
        <taxon>Caudoviricetes</taxon>
        <taxon>Schitoviridae</taxon>
        <taxon>Enquatrovirinae</taxon>
        <taxon>Gamaleyavirus</taxon>
        <taxon>Gamaleyavirus G17</taxon>
    </lineage>
</organism>
<evidence type="ECO:0000313" key="2">
    <source>
        <dbReference type="Proteomes" id="UP000250998"/>
    </source>
</evidence>
<dbReference type="RefSeq" id="YP_010659649.1">
    <property type="nucleotide sequence ID" value="NC_070870.1"/>
</dbReference>
<accession>A0A2Z4Q0P7</accession>
<dbReference type="GeneID" id="77935633"/>
<dbReference type="Proteomes" id="UP000250998">
    <property type="component" value="Segment"/>
</dbReference>
<protein>
    <submittedName>
        <fullName evidence="1">Uncharacterized protein</fullName>
    </submittedName>
</protein>
<dbReference type="EMBL" id="MH358458">
    <property type="protein sequence ID" value="AWY03420.1"/>
    <property type="molecule type" value="Genomic_DNA"/>
</dbReference>
<evidence type="ECO:0000313" key="1">
    <source>
        <dbReference type="EMBL" id="AWY03420.1"/>
    </source>
</evidence>
<name>A0A2Z4Q0P7_9CAUD</name>
<keyword evidence="2" id="KW-1185">Reference proteome</keyword>
<dbReference type="KEGG" id="vg:77935633"/>
<reference evidence="1 2" key="1">
    <citation type="submission" date="2018-05" db="EMBL/GenBank/DDBJ databases">
        <title>Complete genome sequence of phage G17, A novel E. coli O157 phage isolated from cattle in the North-West Province.</title>
        <authorList>
            <person name="Akindolire M.A."/>
            <person name="Ateba C.N."/>
        </authorList>
    </citation>
    <scope>NUCLEOTIDE SEQUENCE [LARGE SCALE GENOMIC DNA]</scope>
</reference>
<sequence>MPLAKKEAYRQGLYRFKAPGVCSRLWAEDDWIAFIDAYKGWTVKVC</sequence>
<proteinExistence type="predicted"/>